<proteinExistence type="predicted"/>
<comment type="caution">
    <text evidence="2">The sequence shown here is derived from an EMBL/GenBank/DDBJ whole genome shotgun (WGS) entry which is preliminary data.</text>
</comment>
<evidence type="ECO:0000313" key="2">
    <source>
        <dbReference type="EMBL" id="RHJ87525.1"/>
    </source>
</evidence>
<keyword evidence="3" id="KW-1185">Reference proteome</keyword>
<feature type="transmembrane region" description="Helical" evidence="1">
    <location>
        <begin position="641"/>
        <end position="659"/>
    </location>
</feature>
<keyword evidence="1" id="KW-0472">Membrane</keyword>
<name>A0A415E1K3_9FIRM</name>
<feature type="transmembrane region" description="Helical" evidence="1">
    <location>
        <begin position="301"/>
        <end position="325"/>
    </location>
</feature>
<dbReference type="AlphaFoldDB" id="A0A415E1K3"/>
<dbReference type="OrthoDB" id="1821982at2"/>
<protein>
    <submittedName>
        <fullName evidence="2">Uncharacterized protein</fullName>
    </submittedName>
</protein>
<feature type="transmembrane region" description="Helical" evidence="1">
    <location>
        <begin position="554"/>
        <end position="573"/>
    </location>
</feature>
<keyword evidence="1" id="KW-1133">Transmembrane helix</keyword>
<dbReference type="RefSeq" id="WP_118335920.1">
    <property type="nucleotide sequence ID" value="NZ_AP025567.1"/>
</dbReference>
<feature type="transmembrane region" description="Helical" evidence="1">
    <location>
        <begin position="606"/>
        <end position="629"/>
    </location>
</feature>
<dbReference type="EMBL" id="QRMS01000003">
    <property type="protein sequence ID" value="RHJ87525.1"/>
    <property type="molecule type" value="Genomic_DNA"/>
</dbReference>
<feature type="transmembrane region" description="Helical" evidence="1">
    <location>
        <begin position="248"/>
        <end position="268"/>
    </location>
</feature>
<dbReference type="Proteomes" id="UP000284841">
    <property type="component" value="Unassembled WGS sequence"/>
</dbReference>
<dbReference type="PANTHER" id="PTHR37305:SF1">
    <property type="entry name" value="MEMBRANE PROTEIN"/>
    <property type="match status" value="1"/>
</dbReference>
<feature type="transmembrane region" description="Helical" evidence="1">
    <location>
        <begin position="160"/>
        <end position="181"/>
    </location>
</feature>
<gene>
    <name evidence="2" type="ORF">DW099_12595</name>
</gene>
<feature type="transmembrane region" description="Helical" evidence="1">
    <location>
        <begin position="218"/>
        <end position="241"/>
    </location>
</feature>
<sequence>MANLITGEWKKLFQWKFLLILLPLVFLLNGVLLSNQITRDFDENQNIDRWIINEAEPVSYEDFLQGVDEQSEKMQDAAVFNGSYFNRESLEKTRSVYSRLHGIRPETDYPTGMRYVADYHMTDFFLFLTVIALLIRLMLQERAEGLLHLIKPTKNGRGRLIGAKYLTLVTVVFLLVVLFYGTNYLVAGAMDLLGRGDAAIQSLDGYMASPFAISINTYFYLFLLCKWIAVTAVSSVFFLFCICCRNQVYSILCIVTAFTGELLLWLSIEDYSWLSPIRQLNLAAIMDTSHYFNDYINFNFFGIPISSVTAGLLTVVTAVVVSLLLSVRLFSSEASVEAKKNQWLHPFNRKKTTTKLSASLLQGECKKLFLMQRGLFLLALLLVIQVISYWDSPFFTDKEEAYYQKYSQILEGELSEEKAEWIKTEEERFEALSVKLEEQYQRHEQGEISSAVLEYYVSELTPEQAELNGFKRAKEQYQYLQEQFVKDENVAYVYQTGWNQLLGPEGRQAEVLDFAKLFLILLLALSTLGTIEKTSSVELLIRPSAKGSNAVNRVKFKLCTAYAFAAAAIVFVWRPLQIADYYSLSGINYSLRSLMIFSQTKWPVSVGLYLGVIYLLKAASAVFAGQLIFCLSRKCRQESTVFFLGGIIFLIPSAAVWFYCGL</sequence>
<keyword evidence="1" id="KW-0812">Transmembrane</keyword>
<feature type="transmembrane region" description="Helical" evidence="1">
    <location>
        <begin position="514"/>
        <end position="533"/>
    </location>
</feature>
<reference evidence="2 3" key="1">
    <citation type="submission" date="2018-08" db="EMBL/GenBank/DDBJ databases">
        <title>A genome reference for cultivated species of the human gut microbiota.</title>
        <authorList>
            <person name="Zou Y."/>
            <person name="Xue W."/>
            <person name="Luo G."/>
        </authorList>
    </citation>
    <scope>NUCLEOTIDE SEQUENCE [LARGE SCALE GENOMIC DNA]</scope>
    <source>
        <strain evidence="2 3">AM07-24</strain>
    </source>
</reference>
<feature type="transmembrane region" description="Helical" evidence="1">
    <location>
        <begin position="119"/>
        <end position="139"/>
    </location>
</feature>
<dbReference type="PANTHER" id="PTHR37305">
    <property type="entry name" value="INTEGRAL MEMBRANE PROTEIN-RELATED"/>
    <property type="match status" value="1"/>
</dbReference>
<evidence type="ECO:0000313" key="3">
    <source>
        <dbReference type="Proteomes" id="UP000284841"/>
    </source>
</evidence>
<organism evidence="2 3">
    <name type="scientific">Emergencia timonensis</name>
    <dbReference type="NCBI Taxonomy" id="1776384"/>
    <lineage>
        <taxon>Bacteria</taxon>
        <taxon>Bacillati</taxon>
        <taxon>Bacillota</taxon>
        <taxon>Clostridia</taxon>
        <taxon>Peptostreptococcales</taxon>
        <taxon>Anaerovoracaceae</taxon>
        <taxon>Emergencia</taxon>
    </lineage>
</organism>
<feature type="transmembrane region" description="Helical" evidence="1">
    <location>
        <begin position="374"/>
        <end position="390"/>
    </location>
</feature>
<evidence type="ECO:0000256" key="1">
    <source>
        <dbReference type="SAM" id="Phobius"/>
    </source>
</evidence>
<accession>A0A415E1K3</accession>
<dbReference type="STRING" id="1776384.GCA_900086585_01090"/>